<dbReference type="EMBL" id="DXHX01000124">
    <property type="protein sequence ID" value="HIV75142.1"/>
    <property type="molecule type" value="Genomic_DNA"/>
</dbReference>
<dbReference type="GO" id="GO:0005886">
    <property type="term" value="C:plasma membrane"/>
    <property type="evidence" value="ECO:0007669"/>
    <property type="project" value="UniProtKB-SubCell"/>
</dbReference>
<feature type="domain" description="Prepilin type IV endopeptidase peptidase" evidence="8">
    <location>
        <begin position="101"/>
        <end position="204"/>
    </location>
</feature>
<dbReference type="Pfam" id="PF01478">
    <property type="entry name" value="Peptidase_A24"/>
    <property type="match status" value="1"/>
</dbReference>
<sequence>MEIMLFFLLGAVFGSFFNVVGLRVPMNRSFLQGRSACPHCNGTLKWLHLIPILSYLLQGRKCPYCKTTIPITYVLTECVTAALFSYSFIMFGYSVELIIALLLISMLMIVFVSDVTYMVIPNKILLFFLSLFMFIHIFMFPDSFLMAIFGAFIGYSLIAFIILLSQGGMGAGDMKLFGVLGFILGWKYVLVTFFIAVFIGGTLSVIYLLQKKIKKNEAIPFGPYIVIGALMTFFKGDLFLDVYLQVFAY</sequence>
<dbReference type="InterPro" id="IPR050882">
    <property type="entry name" value="Prepilin_peptidase/N-MTase"/>
</dbReference>
<evidence type="ECO:0000256" key="1">
    <source>
        <dbReference type="ARBA" id="ARBA00004651"/>
    </source>
</evidence>
<keyword evidence="6 7" id="KW-0472">Membrane</keyword>
<protein>
    <submittedName>
        <fullName evidence="10">Prepilin peptidase</fullName>
    </submittedName>
</protein>
<evidence type="ECO:0000313" key="10">
    <source>
        <dbReference type="EMBL" id="HIV75142.1"/>
    </source>
</evidence>
<feature type="domain" description="Prepilin peptidase A24 N-terminal" evidence="9">
    <location>
        <begin position="8"/>
        <end position="91"/>
    </location>
</feature>
<feature type="transmembrane region" description="Helical" evidence="7">
    <location>
        <begin position="146"/>
        <end position="164"/>
    </location>
</feature>
<dbReference type="Pfam" id="PF06750">
    <property type="entry name" value="A24_N_bact"/>
    <property type="match status" value="1"/>
</dbReference>
<keyword evidence="4 7" id="KW-0812">Transmembrane</keyword>
<evidence type="ECO:0000259" key="8">
    <source>
        <dbReference type="Pfam" id="PF01478"/>
    </source>
</evidence>
<evidence type="ECO:0000256" key="2">
    <source>
        <dbReference type="ARBA" id="ARBA00005801"/>
    </source>
</evidence>
<evidence type="ECO:0000259" key="9">
    <source>
        <dbReference type="Pfam" id="PF06750"/>
    </source>
</evidence>
<organism evidence="10 11">
    <name type="scientific">Candidatus Pseudogracilibacillus intestinigallinarum</name>
    <dbReference type="NCBI Taxonomy" id="2838742"/>
    <lineage>
        <taxon>Bacteria</taxon>
        <taxon>Bacillati</taxon>
        <taxon>Bacillota</taxon>
        <taxon>Bacilli</taxon>
        <taxon>Bacillales</taxon>
        <taxon>Bacillaceae</taxon>
        <taxon>Pseudogracilibacillus</taxon>
    </lineage>
</organism>
<evidence type="ECO:0000313" key="11">
    <source>
        <dbReference type="Proteomes" id="UP000823937"/>
    </source>
</evidence>
<evidence type="ECO:0000256" key="7">
    <source>
        <dbReference type="SAM" id="Phobius"/>
    </source>
</evidence>
<feature type="transmembrane region" description="Helical" evidence="7">
    <location>
        <begin position="90"/>
        <end position="112"/>
    </location>
</feature>
<keyword evidence="3" id="KW-1003">Cell membrane</keyword>
<accession>A0A9D1PN71</accession>
<comment type="caution">
    <text evidence="10">The sequence shown here is derived from an EMBL/GenBank/DDBJ whole genome shotgun (WGS) entry which is preliminary data.</text>
</comment>
<evidence type="ECO:0000256" key="3">
    <source>
        <dbReference type="ARBA" id="ARBA00022475"/>
    </source>
</evidence>
<dbReference type="GO" id="GO:0006465">
    <property type="term" value="P:signal peptide processing"/>
    <property type="evidence" value="ECO:0007669"/>
    <property type="project" value="TreeGrafter"/>
</dbReference>
<dbReference type="Proteomes" id="UP000823937">
    <property type="component" value="Unassembled WGS sequence"/>
</dbReference>
<dbReference type="GO" id="GO:0004190">
    <property type="term" value="F:aspartic-type endopeptidase activity"/>
    <property type="evidence" value="ECO:0007669"/>
    <property type="project" value="InterPro"/>
</dbReference>
<dbReference type="Gene3D" id="1.20.120.1220">
    <property type="match status" value="1"/>
</dbReference>
<evidence type="ECO:0000256" key="4">
    <source>
        <dbReference type="ARBA" id="ARBA00022692"/>
    </source>
</evidence>
<evidence type="ECO:0000256" key="6">
    <source>
        <dbReference type="ARBA" id="ARBA00023136"/>
    </source>
</evidence>
<dbReference type="PANTHER" id="PTHR30487">
    <property type="entry name" value="TYPE 4 PREPILIN-LIKE PROTEINS LEADER PEPTIDE-PROCESSING ENZYME"/>
    <property type="match status" value="1"/>
</dbReference>
<comment type="similarity">
    <text evidence="2">Belongs to the peptidase A24 family.</text>
</comment>
<dbReference type="InterPro" id="IPR010627">
    <property type="entry name" value="Prepilin_pept_A24_N"/>
</dbReference>
<name>A0A9D1PN71_9BACI</name>
<evidence type="ECO:0000256" key="5">
    <source>
        <dbReference type="ARBA" id="ARBA00022989"/>
    </source>
</evidence>
<feature type="transmembrane region" description="Helical" evidence="7">
    <location>
        <begin position="221"/>
        <end position="244"/>
    </location>
</feature>
<keyword evidence="5 7" id="KW-1133">Transmembrane helix</keyword>
<dbReference type="PANTHER" id="PTHR30487:SF0">
    <property type="entry name" value="PREPILIN LEADER PEPTIDASE_N-METHYLTRANSFERASE-RELATED"/>
    <property type="match status" value="1"/>
</dbReference>
<dbReference type="AlphaFoldDB" id="A0A9D1PN71"/>
<proteinExistence type="inferred from homology"/>
<reference evidence="10" key="2">
    <citation type="submission" date="2021-04" db="EMBL/GenBank/DDBJ databases">
        <authorList>
            <person name="Gilroy R."/>
        </authorList>
    </citation>
    <scope>NUCLEOTIDE SEQUENCE</scope>
    <source>
        <strain evidence="10">CHK169-2315</strain>
    </source>
</reference>
<reference evidence="10" key="1">
    <citation type="journal article" date="2021" name="PeerJ">
        <title>Extensive microbial diversity within the chicken gut microbiome revealed by metagenomics and culture.</title>
        <authorList>
            <person name="Gilroy R."/>
            <person name="Ravi A."/>
            <person name="Getino M."/>
            <person name="Pursley I."/>
            <person name="Horton D.L."/>
            <person name="Alikhan N.F."/>
            <person name="Baker D."/>
            <person name="Gharbi K."/>
            <person name="Hall N."/>
            <person name="Watson M."/>
            <person name="Adriaenssens E.M."/>
            <person name="Foster-Nyarko E."/>
            <person name="Jarju S."/>
            <person name="Secka A."/>
            <person name="Antonio M."/>
            <person name="Oren A."/>
            <person name="Chaudhuri R.R."/>
            <person name="La Ragione R."/>
            <person name="Hildebrand F."/>
            <person name="Pallen M.J."/>
        </authorList>
    </citation>
    <scope>NUCLEOTIDE SEQUENCE</scope>
    <source>
        <strain evidence="10">CHK169-2315</strain>
    </source>
</reference>
<comment type="subcellular location">
    <subcellularLocation>
        <location evidence="1">Cell membrane</location>
        <topology evidence="1">Multi-pass membrane protein</topology>
    </subcellularLocation>
</comment>
<dbReference type="InterPro" id="IPR000045">
    <property type="entry name" value="Prepilin_IV_endopep_pep"/>
</dbReference>
<feature type="transmembrane region" description="Helical" evidence="7">
    <location>
        <begin position="176"/>
        <end position="209"/>
    </location>
</feature>
<gene>
    <name evidence="10" type="ORF">H9895_08710</name>
</gene>
<feature type="transmembrane region" description="Helical" evidence="7">
    <location>
        <begin position="124"/>
        <end position="140"/>
    </location>
</feature>